<evidence type="ECO:0000313" key="1">
    <source>
        <dbReference type="EMBL" id="ADU66211.1"/>
    </source>
</evidence>
<dbReference type="EMBL" id="CP002432">
    <property type="protein sequence ID" value="ADU66211.1"/>
    <property type="molecule type" value="Genomic_DNA"/>
</dbReference>
<gene>
    <name evidence="1" type="ordered locus">Selin_1477</name>
</gene>
<dbReference type="eggNOG" id="ENOG502Z7SA">
    <property type="taxonomic scope" value="Bacteria"/>
</dbReference>
<dbReference type="STRING" id="653733.Selin_1477"/>
<name>E6W6W8_DESIS</name>
<proteinExistence type="predicted"/>
<organism evidence="1 2">
    <name type="scientific">Desulfurispirillum indicum (strain ATCC BAA-1389 / DSM 22839 / S5)</name>
    <dbReference type="NCBI Taxonomy" id="653733"/>
    <lineage>
        <taxon>Bacteria</taxon>
        <taxon>Pseudomonadati</taxon>
        <taxon>Chrysiogenota</taxon>
        <taxon>Chrysiogenia</taxon>
        <taxon>Chrysiogenales</taxon>
        <taxon>Chrysiogenaceae</taxon>
        <taxon>Desulfurispirillum</taxon>
    </lineage>
</organism>
<evidence type="ECO:0000313" key="2">
    <source>
        <dbReference type="Proteomes" id="UP000002572"/>
    </source>
</evidence>
<protein>
    <submittedName>
        <fullName evidence="1">TraU family protein</fullName>
    </submittedName>
</protein>
<dbReference type="InParanoid" id="E6W6W8"/>
<keyword evidence="2" id="KW-1185">Reference proteome</keyword>
<dbReference type="OrthoDB" id="9788211at2"/>
<dbReference type="InterPro" id="IPR009649">
    <property type="entry name" value="TraU"/>
</dbReference>
<dbReference type="KEGG" id="din:Selin_1477"/>
<dbReference type="Pfam" id="PF06834">
    <property type="entry name" value="TraU"/>
    <property type="match status" value="1"/>
</dbReference>
<dbReference type="Proteomes" id="UP000002572">
    <property type="component" value="Chromosome"/>
</dbReference>
<dbReference type="AlphaFoldDB" id="E6W6W8"/>
<accession>E6W6W8</accession>
<sequence length="337" mass="36627">MIRLIIAITISLATAHSSPAKCTGSFLNPISEIAWQNVFPVKIATATIIASPEDSSDIAIDTSYAPVCTCPAPPPLMMRVGVPIGYYEPSHLLETVKDPFCFPSLGTSAPISSYRGKLAGTHETEETDDIGYGATSAQAHYLIFPVWEMMDMFIDILCKTVGTGMDIGYLTEVDPFWNEDKMSVLMRPETILFANPLAQISCLADSIAANLGRPLDPMFWCMGSWGATYPMTSVISNPDSTAGNAALAGRLIANLSRHGMINDGNVYLCADMPTPIWIKSNYRLTISRPQKSNMAIPIGRSTLIWGHFKNPGIPGASRGPDNFIWPLFSRQSCCASY</sequence>
<dbReference type="HOGENOM" id="CLU_058410_0_0_0"/>
<dbReference type="RefSeq" id="WP_013506092.1">
    <property type="nucleotide sequence ID" value="NC_014836.1"/>
</dbReference>
<reference evidence="1 2" key="1">
    <citation type="submission" date="2010-12" db="EMBL/GenBank/DDBJ databases">
        <title>Complete sequence of Desulfurispirillum indicum S5.</title>
        <authorList>
            <consortium name="US DOE Joint Genome Institute"/>
            <person name="Lucas S."/>
            <person name="Copeland A."/>
            <person name="Lapidus A."/>
            <person name="Cheng J.-F."/>
            <person name="Goodwin L."/>
            <person name="Pitluck S."/>
            <person name="Chertkov O."/>
            <person name="Held B."/>
            <person name="Detter J.C."/>
            <person name="Han C."/>
            <person name="Tapia R."/>
            <person name="Land M."/>
            <person name="Hauser L."/>
            <person name="Kyrpides N."/>
            <person name="Ivanova N."/>
            <person name="Mikhailova N."/>
            <person name="Haggblom M."/>
            <person name="Rauschenbach I."/>
            <person name="Bini E."/>
            <person name="Woyke T."/>
        </authorList>
    </citation>
    <scope>NUCLEOTIDE SEQUENCE [LARGE SCALE GENOMIC DNA]</scope>
    <source>
        <strain evidence="2">ATCC BAA-1389 / DSM 22839 / S5</strain>
    </source>
</reference>